<dbReference type="CDD" id="cd02176">
    <property type="entry name" value="GH16_XET"/>
    <property type="match status" value="1"/>
</dbReference>
<evidence type="ECO:0000256" key="4">
    <source>
        <dbReference type="ARBA" id="ARBA00022679"/>
    </source>
</evidence>
<keyword evidence="9 12" id="KW-0326">Glycosidase</keyword>
<dbReference type="Proteomes" id="UP000027138">
    <property type="component" value="Unassembled WGS sequence"/>
</dbReference>
<comment type="function">
    <text evidence="12">Catalyzes xyloglucan endohydrolysis (XEH) and/or endotransglycosylation (XET). Cleaves and religates xyloglucan polymers, an essential constituent of the primary cell wall, and thereby participates in cell wall construction of growing tissues.</text>
</comment>
<reference evidence="14 15" key="1">
    <citation type="journal article" date="2014" name="PLoS ONE">
        <title>Global Analysis of Gene Expression Profiles in Physic Nut (Jatropha curcas L.) Seedlings Exposed to Salt Stress.</title>
        <authorList>
            <person name="Zhang L."/>
            <person name="Zhang C."/>
            <person name="Wu P."/>
            <person name="Chen Y."/>
            <person name="Li M."/>
            <person name="Jiang H."/>
            <person name="Wu G."/>
        </authorList>
    </citation>
    <scope>NUCLEOTIDE SEQUENCE [LARGE SCALE GENOMIC DNA]</scope>
    <source>
        <strain evidence="15">cv. GZQX0401</strain>
        <tissue evidence="14">Young leaves</tissue>
    </source>
</reference>
<keyword evidence="12" id="KW-0961">Cell wall biogenesis/degradation</keyword>
<keyword evidence="4 12" id="KW-0808">Transferase</keyword>
<dbReference type="GO" id="GO:0016762">
    <property type="term" value="F:xyloglucan:xyloglucosyl transferase activity"/>
    <property type="evidence" value="ECO:0007669"/>
    <property type="project" value="UniProtKB-EC"/>
</dbReference>
<dbReference type="InterPro" id="IPR016455">
    <property type="entry name" value="XTH"/>
</dbReference>
<dbReference type="OrthoDB" id="4781at2759"/>
<evidence type="ECO:0000256" key="10">
    <source>
        <dbReference type="PIRSR" id="PIRSR005604-1"/>
    </source>
</evidence>
<dbReference type="PROSITE" id="PS51762">
    <property type="entry name" value="GH16_2"/>
    <property type="match status" value="1"/>
</dbReference>
<dbReference type="PIRSF" id="PIRSF005604">
    <property type="entry name" value="XET"/>
    <property type="match status" value="1"/>
</dbReference>
<dbReference type="InterPro" id="IPR013320">
    <property type="entry name" value="ConA-like_dom_sf"/>
</dbReference>
<keyword evidence="8" id="KW-0325">Glycoprotein</keyword>
<dbReference type="Pfam" id="PF06955">
    <property type="entry name" value="XET_C"/>
    <property type="match status" value="1"/>
</dbReference>
<proteinExistence type="inferred from homology"/>
<evidence type="ECO:0000256" key="3">
    <source>
        <dbReference type="ARBA" id="ARBA00022525"/>
    </source>
</evidence>
<evidence type="ECO:0000256" key="11">
    <source>
        <dbReference type="PIRSR" id="PIRSR005604-2"/>
    </source>
</evidence>
<dbReference type="InterPro" id="IPR044791">
    <property type="entry name" value="Beta-glucanase/XTH"/>
</dbReference>
<dbReference type="PROSITE" id="PS01034">
    <property type="entry name" value="GH16_1"/>
    <property type="match status" value="1"/>
</dbReference>
<evidence type="ECO:0000313" key="15">
    <source>
        <dbReference type="Proteomes" id="UP000027138"/>
    </source>
</evidence>
<dbReference type="SUPFAM" id="SSF49899">
    <property type="entry name" value="Concanavalin A-like lectins/glucanases"/>
    <property type="match status" value="1"/>
</dbReference>
<feature type="domain" description="GH16" evidence="13">
    <location>
        <begin position="2"/>
        <end position="196"/>
    </location>
</feature>
<protein>
    <recommendedName>
        <fullName evidence="12">Xyloglucan endotransglucosylase/hydrolase</fullName>
        <ecNumber evidence="12">2.4.1.207</ecNumber>
    </recommendedName>
</protein>
<feature type="glycosylation site" description="N-linked (GlcNAc...) asparagine" evidence="11">
    <location>
        <position position="90"/>
    </location>
</feature>
<comment type="subcellular location">
    <subcellularLocation>
        <location evidence="12">Secreted</location>
        <location evidence="12">Cell wall</location>
    </subcellularLocation>
    <subcellularLocation>
        <location evidence="12">Secreted</location>
        <location evidence="12">Extracellular space</location>
        <location evidence="12">Apoplast</location>
    </subcellularLocation>
</comment>
<feature type="active site" description="Proton donor" evidence="10">
    <location>
        <position position="86"/>
    </location>
</feature>
<gene>
    <name evidence="14" type="ORF">JCGZ_13603</name>
</gene>
<accession>A0A067K9Z8</accession>
<dbReference type="InterPro" id="IPR008263">
    <property type="entry name" value="GH16_AS"/>
</dbReference>
<dbReference type="EC" id="2.4.1.207" evidence="12"/>
<evidence type="ECO:0000256" key="5">
    <source>
        <dbReference type="ARBA" id="ARBA00022729"/>
    </source>
</evidence>
<evidence type="ECO:0000256" key="9">
    <source>
        <dbReference type="ARBA" id="ARBA00023295"/>
    </source>
</evidence>
<evidence type="ECO:0000256" key="12">
    <source>
        <dbReference type="RuleBase" id="RU361120"/>
    </source>
</evidence>
<feature type="active site" description="Nucleophile" evidence="10">
    <location>
        <position position="82"/>
    </location>
</feature>
<keyword evidence="15" id="KW-1185">Reference proteome</keyword>
<dbReference type="Gene3D" id="2.60.120.200">
    <property type="match status" value="1"/>
</dbReference>
<dbReference type="InterPro" id="IPR000757">
    <property type="entry name" value="Beta-glucanase-like"/>
</dbReference>
<keyword evidence="2 12" id="KW-0052">Apoplast</keyword>
<dbReference type="GO" id="GO:0004553">
    <property type="term" value="F:hydrolase activity, hydrolyzing O-glycosyl compounds"/>
    <property type="evidence" value="ECO:0007669"/>
    <property type="project" value="InterPro"/>
</dbReference>
<keyword evidence="6 12" id="KW-0378">Hydrolase</keyword>
<evidence type="ECO:0000256" key="2">
    <source>
        <dbReference type="ARBA" id="ARBA00022523"/>
    </source>
</evidence>
<keyword evidence="7" id="KW-1015">Disulfide bond</keyword>
<keyword evidence="5" id="KW-0732">Signal</keyword>
<dbReference type="GO" id="GO:0048046">
    <property type="term" value="C:apoplast"/>
    <property type="evidence" value="ECO:0007669"/>
    <property type="project" value="UniProtKB-SubCell"/>
</dbReference>
<comment type="PTM">
    <text evidence="12">Contains at least one intrachain disulfide bond essential for its enzymatic activity.</text>
</comment>
<evidence type="ECO:0000256" key="1">
    <source>
        <dbReference type="ARBA" id="ARBA00022512"/>
    </source>
</evidence>
<evidence type="ECO:0000256" key="8">
    <source>
        <dbReference type="ARBA" id="ARBA00023180"/>
    </source>
</evidence>
<name>A0A067K9Z8_JATCU</name>
<dbReference type="FunFam" id="2.60.120.200:FF:000025">
    <property type="entry name" value="Xyloglucan endotransglucosylase/hydrolase"/>
    <property type="match status" value="1"/>
</dbReference>
<dbReference type="GO" id="GO:0042546">
    <property type="term" value="P:cell wall biogenesis"/>
    <property type="evidence" value="ECO:0007669"/>
    <property type="project" value="InterPro"/>
</dbReference>
<dbReference type="GO" id="GO:0010411">
    <property type="term" value="P:xyloglucan metabolic process"/>
    <property type="evidence" value="ECO:0007669"/>
    <property type="project" value="InterPro"/>
</dbReference>
<keyword evidence="3 12" id="KW-0964">Secreted</keyword>
<keyword evidence="1 12" id="KW-0134">Cell wall</keyword>
<dbReference type="GO" id="GO:0071555">
    <property type="term" value="P:cell wall organization"/>
    <property type="evidence" value="ECO:0007669"/>
    <property type="project" value="UniProtKB-KW"/>
</dbReference>
<evidence type="ECO:0000259" key="13">
    <source>
        <dbReference type="PROSITE" id="PS51762"/>
    </source>
</evidence>
<comment type="similarity">
    <text evidence="12">Belongs to the glycosyl hydrolase 16 family.</text>
</comment>
<organism evidence="14 15">
    <name type="scientific">Jatropha curcas</name>
    <name type="common">Barbados nut</name>
    <dbReference type="NCBI Taxonomy" id="180498"/>
    <lineage>
        <taxon>Eukaryota</taxon>
        <taxon>Viridiplantae</taxon>
        <taxon>Streptophyta</taxon>
        <taxon>Embryophyta</taxon>
        <taxon>Tracheophyta</taxon>
        <taxon>Spermatophyta</taxon>
        <taxon>Magnoliopsida</taxon>
        <taxon>eudicotyledons</taxon>
        <taxon>Gunneridae</taxon>
        <taxon>Pentapetalae</taxon>
        <taxon>rosids</taxon>
        <taxon>fabids</taxon>
        <taxon>Malpighiales</taxon>
        <taxon>Euphorbiaceae</taxon>
        <taxon>Crotonoideae</taxon>
        <taxon>Jatropheae</taxon>
        <taxon>Jatropha</taxon>
    </lineage>
</organism>
<dbReference type="InterPro" id="IPR010713">
    <property type="entry name" value="XET_C"/>
</dbReference>
<dbReference type="AlphaFoldDB" id="A0A067K9Z8"/>
<evidence type="ECO:0000313" key="14">
    <source>
        <dbReference type="EMBL" id="KDP33066.1"/>
    </source>
</evidence>
<evidence type="ECO:0000256" key="7">
    <source>
        <dbReference type="ARBA" id="ARBA00023157"/>
    </source>
</evidence>
<dbReference type="EMBL" id="KK914565">
    <property type="protein sequence ID" value="KDP33066.1"/>
    <property type="molecule type" value="Genomic_DNA"/>
</dbReference>
<evidence type="ECO:0000256" key="6">
    <source>
        <dbReference type="ARBA" id="ARBA00022801"/>
    </source>
</evidence>
<dbReference type="STRING" id="180498.A0A067K9Z8"/>
<sequence>MAISDANFYQNFDITWGDGRAKILNGGQLLTLSLDKASGSGFQSKNEYLFGRIDVQIKLVPGNSAGTVTTFYLSSQGPNHDEIDFEFLGNSSGDPYILHTNVYSQGKGNREQQFYLWFDPTLTFHTYSIVWNAQKIIFMVDNIPIRVFNNLESIGVPFPNKQPMRIYSSLWNADDWATRGGLVKTDWTNAPFIASYRNFKANACVWSSGSPCALTSTNSLQDSKWQVQELDASGRNRLRWVQKKYMIYNYCSDYKRFPQGLPSECKRSRFL</sequence>
<dbReference type="Pfam" id="PF00722">
    <property type="entry name" value="Glyco_hydro_16"/>
    <property type="match status" value="1"/>
</dbReference>
<dbReference type="PANTHER" id="PTHR31062">
    <property type="entry name" value="XYLOGLUCAN ENDOTRANSGLUCOSYLASE/HYDROLASE PROTEIN 8-RELATED"/>
    <property type="match status" value="1"/>
</dbReference>